<comment type="caution">
    <text evidence="5">The sequence shown here is derived from an EMBL/GenBank/DDBJ whole genome shotgun (WGS) entry which is preliminary data.</text>
</comment>
<dbReference type="Proteomes" id="UP001138757">
    <property type="component" value="Unassembled WGS sequence"/>
</dbReference>
<dbReference type="InterPro" id="IPR046335">
    <property type="entry name" value="LacI/GalR-like_sensor"/>
</dbReference>
<dbReference type="SUPFAM" id="SSF47413">
    <property type="entry name" value="lambda repressor-like DNA-binding domains"/>
    <property type="match status" value="1"/>
</dbReference>
<dbReference type="Gene3D" id="3.40.50.2300">
    <property type="match status" value="2"/>
</dbReference>
<reference evidence="5" key="1">
    <citation type="submission" date="2021-05" db="EMBL/GenBank/DDBJ databases">
        <title>Genome of Sphingobium sp. strain.</title>
        <authorList>
            <person name="Fan R."/>
        </authorList>
    </citation>
    <scope>NUCLEOTIDE SEQUENCE</scope>
    <source>
        <strain evidence="5">H33</strain>
    </source>
</reference>
<dbReference type="PROSITE" id="PS50932">
    <property type="entry name" value="HTH_LACI_2"/>
    <property type="match status" value="1"/>
</dbReference>
<evidence type="ECO:0000256" key="3">
    <source>
        <dbReference type="ARBA" id="ARBA00023163"/>
    </source>
</evidence>
<accession>A0A9X1DDC5</accession>
<evidence type="ECO:0000313" key="6">
    <source>
        <dbReference type="Proteomes" id="UP001138757"/>
    </source>
</evidence>
<protein>
    <submittedName>
        <fullName evidence="5">LacI family DNA-binding transcriptional regulator</fullName>
    </submittedName>
</protein>
<keyword evidence="2 5" id="KW-0238">DNA-binding</keyword>
<dbReference type="CDD" id="cd01392">
    <property type="entry name" value="HTH_LacI"/>
    <property type="match status" value="1"/>
</dbReference>
<dbReference type="Pfam" id="PF00356">
    <property type="entry name" value="LacI"/>
    <property type="match status" value="1"/>
</dbReference>
<evidence type="ECO:0000256" key="2">
    <source>
        <dbReference type="ARBA" id="ARBA00023125"/>
    </source>
</evidence>
<dbReference type="Gene3D" id="1.10.260.40">
    <property type="entry name" value="lambda repressor-like DNA-binding domains"/>
    <property type="match status" value="1"/>
</dbReference>
<evidence type="ECO:0000256" key="1">
    <source>
        <dbReference type="ARBA" id="ARBA00023015"/>
    </source>
</evidence>
<keyword evidence="3" id="KW-0804">Transcription</keyword>
<keyword evidence="6" id="KW-1185">Reference proteome</keyword>
<dbReference type="InterPro" id="IPR000843">
    <property type="entry name" value="HTH_LacI"/>
</dbReference>
<dbReference type="InterPro" id="IPR028082">
    <property type="entry name" value="Peripla_BP_I"/>
</dbReference>
<dbReference type="SUPFAM" id="SSF53822">
    <property type="entry name" value="Periplasmic binding protein-like I"/>
    <property type="match status" value="1"/>
</dbReference>
<gene>
    <name evidence="5" type="ORF">KK488_12690</name>
</gene>
<dbReference type="Pfam" id="PF13377">
    <property type="entry name" value="Peripla_BP_3"/>
    <property type="match status" value="1"/>
</dbReference>
<dbReference type="GO" id="GO:0000976">
    <property type="term" value="F:transcription cis-regulatory region binding"/>
    <property type="evidence" value="ECO:0007669"/>
    <property type="project" value="TreeGrafter"/>
</dbReference>
<proteinExistence type="predicted"/>
<dbReference type="PANTHER" id="PTHR30146">
    <property type="entry name" value="LACI-RELATED TRANSCRIPTIONAL REPRESSOR"/>
    <property type="match status" value="1"/>
</dbReference>
<evidence type="ECO:0000259" key="4">
    <source>
        <dbReference type="PROSITE" id="PS50932"/>
    </source>
</evidence>
<dbReference type="PANTHER" id="PTHR30146:SF33">
    <property type="entry name" value="TRANSCRIPTIONAL REGULATOR"/>
    <property type="match status" value="1"/>
</dbReference>
<organism evidence="5 6">
    <name type="scientific">Sphingobium nicotianae</name>
    <dbReference type="NCBI Taxonomy" id="2782607"/>
    <lineage>
        <taxon>Bacteria</taxon>
        <taxon>Pseudomonadati</taxon>
        <taxon>Pseudomonadota</taxon>
        <taxon>Alphaproteobacteria</taxon>
        <taxon>Sphingomonadales</taxon>
        <taxon>Sphingomonadaceae</taxon>
        <taxon>Sphingobium</taxon>
    </lineage>
</organism>
<keyword evidence="1" id="KW-0805">Transcription regulation</keyword>
<dbReference type="EMBL" id="JAHGAW010000008">
    <property type="protein sequence ID" value="MBT2187804.1"/>
    <property type="molecule type" value="Genomic_DNA"/>
</dbReference>
<dbReference type="SMART" id="SM00354">
    <property type="entry name" value="HTH_LACI"/>
    <property type="match status" value="1"/>
</dbReference>
<dbReference type="InterPro" id="IPR010982">
    <property type="entry name" value="Lambda_DNA-bd_dom_sf"/>
</dbReference>
<dbReference type="CDD" id="cd01575">
    <property type="entry name" value="PBP1_GntR"/>
    <property type="match status" value="1"/>
</dbReference>
<evidence type="ECO:0000313" key="5">
    <source>
        <dbReference type="EMBL" id="MBT2187804.1"/>
    </source>
</evidence>
<dbReference type="PROSITE" id="PS00356">
    <property type="entry name" value="HTH_LACI_1"/>
    <property type="match status" value="1"/>
</dbReference>
<name>A0A9X1DDC5_9SPHN</name>
<dbReference type="GO" id="GO:0003700">
    <property type="term" value="F:DNA-binding transcription factor activity"/>
    <property type="evidence" value="ECO:0007669"/>
    <property type="project" value="TreeGrafter"/>
</dbReference>
<feature type="domain" description="HTH lacI-type" evidence="4">
    <location>
        <begin position="1"/>
        <end position="53"/>
    </location>
</feature>
<sequence>MHEVAELAGVSRMTVSRALNHPEKVKEKVRQRVFDAVSQLGYVHNHLARSLSSSKSNVIGLVLPSLENSIFSATVKAISDVLRPAGFQLMLAESSDDPKDEEIVISNFLAQRVAGLVLHSTRHSPAAIRMLRGANVPVVENGDMPVDPIDMVVSYSNRAAAKAMTLHLARMGYSKIGFASLANPRATERQLGYLDALAEAGLAPDPRRIVNVSRGFGGGAEAIAHIEHVAPDTDALFCAGDVLAVGALLECNRRGWAVPGRLAIASFDDLDLLRHVNPAITALRLPRAEIGRRSAEMLLARIFEREIPVQSVDLGFEIVQRASS</sequence>
<dbReference type="AlphaFoldDB" id="A0A9X1DDC5"/>